<evidence type="ECO:0000256" key="1">
    <source>
        <dbReference type="ARBA" id="ARBA00007888"/>
    </source>
</evidence>
<comment type="caution">
    <text evidence="4">The sequence shown here is derived from an EMBL/GenBank/DDBJ whole genome shotgun (WGS) entry which is preliminary data.</text>
</comment>
<dbReference type="AlphaFoldDB" id="A0A0J8D848"/>
<dbReference type="RefSeq" id="WP_048570325.1">
    <property type="nucleotide sequence ID" value="NZ_LFVU01000024.1"/>
</dbReference>
<keyword evidence="5" id="KW-1185">Reference proteome</keyword>
<proteinExistence type="inferred from homology"/>
<dbReference type="Proteomes" id="UP000036756">
    <property type="component" value="Unassembled WGS sequence"/>
</dbReference>
<comment type="similarity">
    <text evidence="1">Belongs to the HypD family.</text>
</comment>
<dbReference type="NCBIfam" id="TIGR00075">
    <property type="entry name" value="hypD"/>
    <property type="match status" value="1"/>
</dbReference>
<keyword evidence="3" id="KW-0408">Iron</keyword>
<dbReference type="Gene3D" id="3.40.50.11750">
    <property type="entry name" value="HypD, alpha/beta domain 1"/>
    <property type="match status" value="2"/>
</dbReference>
<dbReference type="InterPro" id="IPR002780">
    <property type="entry name" value="Hyd_form_HypD"/>
</dbReference>
<dbReference type="GO" id="GO:0005506">
    <property type="term" value="F:iron ion binding"/>
    <property type="evidence" value="ECO:0007669"/>
    <property type="project" value="TreeGrafter"/>
</dbReference>
<evidence type="ECO:0000313" key="5">
    <source>
        <dbReference type="Proteomes" id="UP000036756"/>
    </source>
</evidence>
<dbReference type="EMBL" id="LFVU01000024">
    <property type="protein sequence ID" value="KMT22235.1"/>
    <property type="molecule type" value="Genomic_DNA"/>
</dbReference>
<dbReference type="GO" id="GO:0051604">
    <property type="term" value="P:protein maturation"/>
    <property type="evidence" value="ECO:0007669"/>
    <property type="project" value="TreeGrafter"/>
</dbReference>
<dbReference type="Pfam" id="PF01924">
    <property type="entry name" value="HypD"/>
    <property type="match status" value="1"/>
</dbReference>
<dbReference type="PANTHER" id="PTHR30149">
    <property type="entry name" value="HYDROGENASE PROTEIN ASSEMBLY PROTEIN HYPD"/>
    <property type="match status" value="1"/>
</dbReference>
<dbReference type="GO" id="GO:0051539">
    <property type="term" value="F:4 iron, 4 sulfur cluster binding"/>
    <property type="evidence" value="ECO:0007669"/>
    <property type="project" value="TreeGrafter"/>
</dbReference>
<sequence>MDFNNIDLGKKIINSIHKASSMLKHDIKIMEICGTHTRSIYNYGIPSILPSNIKLISGPGCPICVTPREYIDLGIEVATSENVILATFSDVLRVPGSRDALSNSRSRGYDIRIVHSPLEALNIAKNNIKSEVVLICVGFETTAPSIALTLKKARESNIKNFSILNYLKTMPNALKSLILDNETSIDGFICPGHVGTIVGNKVFDNLARESNTPMTMCGFEAIDILGGIYSLINLIINKDYRCNNLYSRAVSEEGNILAKDLISEVFLSSSSLWRGIGRIENSGYELRHDYKIYDARHRFYIDDKVIEDDDKCSCKYIITGRRSPRDCIYFKRKCTPLSPLGPCMVSSEGACNIEYSYI</sequence>
<accession>A0A0J8D848</accession>
<dbReference type="InterPro" id="IPR042243">
    <property type="entry name" value="HypD_1"/>
</dbReference>
<dbReference type="PANTHER" id="PTHR30149:SF0">
    <property type="entry name" value="HYDROGENASE MATURATION FACTOR HYPD"/>
    <property type="match status" value="1"/>
</dbReference>
<keyword evidence="2" id="KW-0479">Metal-binding</keyword>
<dbReference type="PIRSF" id="PIRSF005622">
    <property type="entry name" value="Hydrgn_mat_hypD"/>
    <property type="match status" value="1"/>
</dbReference>
<dbReference type="PATRIC" id="fig|1121307.3.peg.1864"/>
<dbReference type="STRING" id="1121307.CLCY_4c02080"/>
<evidence type="ECO:0000256" key="3">
    <source>
        <dbReference type="ARBA" id="ARBA00023004"/>
    </source>
</evidence>
<dbReference type="InterPro" id="IPR042244">
    <property type="entry name" value="HypD_2_sf"/>
</dbReference>
<dbReference type="OrthoDB" id="9770424at2"/>
<reference evidence="4 5" key="1">
    <citation type="submission" date="2015-06" db="EMBL/GenBank/DDBJ databases">
        <title>Draft genome sequence of the purine-degrading Clostridium cylindrosporum HC-1 (DSM 605).</title>
        <authorList>
            <person name="Poehlein A."/>
            <person name="Schiel-Bengelsdorf B."/>
            <person name="Bengelsdorf F."/>
            <person name="Daniel R."/>
            <person name="Duerre P."/>
        </authorList>
    </citation>
    <scope>NUCLEOTIDE SEQUENCE [LARGE SCALE GENOMIC DNA]</scope>
    <source>
        <strain evidence="4 5">DSM 605</strain>
    </source>
</reference>
<protein>
    <submittedName>
        <fullName evidence="4">Hydrogenase isoenzymes formation protein HypD</fullName>
    </submittedName>
</protein>
<organism evidence="4 5">
    <name type="scientific">Clostridium cylindrosporum DSM 605</name>
    <dbReference type="NCBI Taxonomy" id="1121307"/>
    <lineage>
        <taxon>Bacteria</taxon>
        <taxon>Bacillati</taxon>
        <taxon>Bacillota</taxon>
        <taxon>Clostridia</taxon>
        <taxon>Eubacteriales</taxon>
        <taxon>Clostridiaceae</taxon>
        <taxon>Clostridium</taxon>
    </lineage>
</organism>
<evidence type="ECO:0000256" key="2">
    <source>
        <dbReference type="ARBA" id="ARBA00022723"/>
    </source>
</evidence>
<dbReference type="Gene3D" id="6.10.20.100">
    <property type="match status" value="1"/>
</dbReference>
<gene>
    <name evidence="4" type="primary">hypD</name>
    <name evidence="4" type="ORF">CLCY_4c02080</name>
</gene>
<evidence type="ECO:0000313" key="4">
    <source>
        <dbReference type="EMBL" id="KMT22235.1"/>
    </source>
</evidence>
<dbReference type="GO" id="GO:0070025">
    <property type="term" value="F:carbon monoxide binding"/>
    <property type="evidence" value="ECO:0007669"/>
    <property type="project" value="TreeGrafter"/>
</dbReference>
<name>A0A0J8D848_CLOCY</name>